<proteinExistence type="inferred from homology"/>
<dbReference type="GO" id="GO:0016491">
    <property type="term" value="F:oxidoreductase activity"/>
    <property type="evidence" value="ECO:0007669"/>
    <property type="project" value="InterPro"/>
</dbReference>
<protein>
    <submittedName>
        <fullName evidence="6">FAD-dependent oxidoreductase</fullName>
    </submittedName>
</protein>
<reference evidence="6 7" key="1">
    <citation type="submission" date="2019-10" db="EMBL/GenBank/DDBJ databases">
        <title>Extracellular Electron Transfer in a Candidatus Methanoperedens spp. Enrichment Culture.</title>
        <authorList>
            <person name="Berger S."/>
            <person name="Rangel Shaw D."/>
            <person name="Berben T."/>
            <person name="In 'T Zandt M."/>
            <person name="Frank J."/>
            <person name="Reimann J."/>
            <person name="Jetten M.S.M."/>
            <person name="Welte C.U."/>
        </authorList>
    </citation>
    <scope>NUCLEOTIDE SEQUENCE [LARGE SCALE GENOMIC DNA]</scope>
    <source>
        <strain evidence="6">SB12</strain>
    </source>
</reference>
<dbReference type="PANTHER" id="PTHR43429:SF3">
    <property type="entry name" value="NITRITE REDUCTASE [NAD(P)H]"/>
    <property type="match status" value="1"/>
</dbReference>
<evidence type="ECO:0000259" key="5">
    <source>
        <dbReference type="Pfam" id="PF07992"/>
    </source>
</evidence>
<comment type="similarity">
    <text evidence="2">Belongs to the FAD-dependent oxidoreductase family.</text>
</comment>
<gene>
    <name evidence="6" type="ORF">F9K24_10080</name>
</gene>
<dbReference type="Pfam" id="PF07992">
    <property type="entry name" value="Pyr_redox_2"/>
    <property type="match status" value="1"/>
</dbReference>
<dbReference type="InterPro" id="IPR036188">
    <property type="entry name" value="FAD/NAD-bd_sf"/>
</dbReference>
<dbReference type="Gene3D" id="3.50.50.60">
    <property type="entry name" value="FAD/NAD(P)-binding domain"/>
    <property type="match status" value="2"/>
</dbReference>
<dbReference type="SUPFAM" id="SSF51905">
    <property type="entry name" value="FAD/NAD(P)-binding domain"/>
    <property type="match status" value="2"/>
</dbReference>
<evidence type="ECO:0000256" key="4">
    <source>
        <dbReference type="ARBA" id="ARBA00022827"/>
    </source>
</evidence>
<dbReference type="EMBL" id="WBUI01000008">
    <property type="protein sequence ID" value="KAB2932718.1"/>
    <property type="molecule type" value="Genomic_DNA"/>
</dbReference>
<comment type="caution">
    <text evidence="6">The sequence shown here is derived from an EMBL/GenBank/DDBJ whole genome shotgun (WGS) entry which is preliminary data.</text>
</comment>
<feature type="domain" description="FAD/NAD(P)-binding" evidence="5">
    <location>
        <begin position="2"/>
        <end position="304"/>
    </location>
</feature>
<accession>A0A833H1R6</accession>
<evidence type="ECO:0000256" key="1">
    <source>
        <dbReference type="ARBA" id="ARBA00001974"/>
    </source>
</evidence>
<evidence type="ECO:0000256" key="3">
    <source>
        <dbReference type="ARBA" id="ARBA00022630"/>
    </source>
</evidence>
<organism evidence="6 7">
    <name type="scientific">Leptonema illini</name>
    <dbReference type="NCBI Taxonomy" id="183"/>
    <lineage>
        <taxon>Bacteria</taxon>
        <taxon>Pseudomonadati</taxon>
        <taxon>Spirochaetota</taxon>
        <taxon>Spirochaetia</taxon>
        <taxon>Leptospirales</taxon>
        <taxon>Leptospiraceae</taxon>
        <taxon>Leptonema</taxon>
    </lineage>
</organism>
<comment type="cofactor">
    <cofactor evidence="1">
        <name>FAD</name>
        <dbReference type="ChEBI" id="CHEBI:57692"/>
    </cofactor>
</comment>
<keyword evidence="3" id="KW-0285">Flavoprotein</keyword>
<dbReference type="PANTHER" id="PTHR43429">
    <property type="entry name" value="PYRIDINE NUCLEOTIDE-DISULFIDE OXIDOREDUCTASE DOMAIN-CONTAINING"/>
    <property type="match status" value="1"/>
</dbReference>
<evidence type="ECO:0000256" key="2">
    <source>
        <dbReference type="ARBA" id="ARBA00006442"/>
    </source>
</evidence>
<sequence>MHTLILGNGIAGSTVARLLRQDPDMQISMISEEAPYPFSRPALMYAFMGHLTDRQTELHERKSYKGIDLIQGSVRHVDTTEKVVKYAADNGQPADLTYDRLVIATGSVPRRLNVPGESLEGVQGLYHRGDLMRLESRLASTDGPACIIGGGLIGVELAEMLHSRKKPVTMLVREASYWNSVLLPEESAVVSKEIERHVKVLYNRQVLSFNESESGDSEAGIGSADGGLRSVTTDHDRLPANLAGVTIGVQPNLSALQSSGITLDRGVIVDGFFRASAPDVYAIGDCAQIDGRIEQLWYTARHQAETLVAQWTDGAGTYAPEPFYNSAKFFSLEYIVAGQVTGGRSFLYQDERQGKRHLLRLCFDSDHLIGINTLGLRLRQDCAERLITEGARVQMVMQSLSELCFDPEFSGGWRRLQGRLREVA</sequence>
<evidence type="ECO:0000313" key="6">
    <source>
        <dbReference type="EMBL" id="KAB2932718.1"/>
    </source>
</evidence>
<dbReference type="InterPro" id="IPR023753">
    <property type="entry name" value="FAD/NAD-binding_dom"/>
</dbReference>
<dbReference type="PRINTS" id="PR00411">
    <property type="entry name" value="PNDRDTASEI"/>
</dbReference>
<evidence type="ECO:0000313" key="7">
    <source>
        <dbReference type="Proteomes" id="UP000460298"/>
    </source>
</evidence>
<name>A0A833H1R6_9LEPT</name>
<dbReference type="PRINTS" id="PR00368">
    <property type="entry name" value="FADPNR"/>
</dbReference>
<dbReference type="InterPro" id="IPR050260">
    <property type="entry name" value="FAD-bd_OxRdtase"/>
</dbReference>
<dbReference type="AlphaFoldDB" id="A0A833H1R6"/>
<dbReference type="Proteomes" id="UP000460298">
    <property type="component" value="Unassembled WGS sequence"/>
</dbReference>
<keyword evidence="4" id="KW-0274">FAD</keyword>